<dbReference type="EMBL" id="QGKX02002183">
    <property type="protein sequence ID" value="KAF3487940.1"/>
    <property type="molecule type" value="Genomic_DNA"/>
</dbReference>
<name>A0A8S9N5D4_BRACR</name>
<dbReference type="Proteomes" id="UP000712600">
    <property type="component" value="Unassembled WGS sequence"/>
</dbReference>
<proteinExistence type="predicted"/>
<evidence type="ECO:0000313" key="1">
    <source>
        <dbReference type="EMBL" id="KAF3487940.1"/>
    </source>
</evidence>
<organism evidence="1 2">
    <name type="scientific">Brassica cretica</name>
    <name type="common">Mustard</name>
    <dbReference type="NCBI Taxonomy" id="69181"/>
    <lineage>
        <taxon>Eukaryota</taxon>
        <taxon>Viridiplantae</taxon>
        <taxon>Streptophyta</taxon>
        <taxon>Embryophyta</taxon>
        <taxon>Tracheophyta</taxon>
        <taxon>Spermatophyta</taxon>
        <taxon>Magnoliopsida</taxon>
        <taxon>eudicotyledons</taxon>
        <taxon>Gunneridae</taxon>
        <taxon>Pentapetalae</taxon>
        <taxon>rosids</taxon>
        <taxon>malvids</taxon>
        <taxon>Brassicales</taxon>
        <taxon>Brassicaceae</taxon>
        <taxon>Brassiceae</taxon>
        <taxon>Brassica</taxon>
    </lineage>
</organism>
<dbReference type="AlphaFoldDB" id="A0A8S9N5D4"/>
<evidence type="ECO:0000313" key="2">
    <source>
        <dbReference type="Proteomes" id="UP000712600"/>
    </source>
</evidence>
<accession>A0A8S9N5D4</accession>
<comment type="caution">
    <text evidence="1">The sequence shown here is derived from an EMBL/GenBank/DDBJ whole genome shotgun (WGS) entry which is preliminary data.</text>
</comment>
<sequence>MMIEQGVTKAWSSMVIRVNKTKNEMEGITTGRVKAKWLKHQIPNGLRWLKRDIKDHLIIMGATEEKVKLHGPKPVVEKMGEMVL</sequence>
<reference evidence="1" key="1">
    <citation type="submission" date="2019-12" db="EMBL/GenBank/DDBJ databases">
        <title>Genome sequencing and annotation of Brassica cretica.</title>
        <authorList>
            <person name="Studholme D.J."/>
            <person name="Sarris P."/>
        </authorList>
    </citation>
    <scope>NUCLEOTIDE SEQUENCE</scope>
    <source>
        <strain evidence="1">PFS-109/04</strain>
        <tissue evidence="1">Leaf</tissue>
    </source>
</reference>
<protein>
    <submittedName>
        <fullName evidence="1">Uncharacterized protein</fullName>
    </submittedName>
</protein>
<gene>
    <name evidence="1" type="ORF">F2Q69_00052039</name>
</gene>